<protein>
    <recommendedName>
        <fullName evidence="1">DUF218 domain-containing protein</fullName>
    </recommendedName>
</protein>
<dbReference type="CDD" id="cd06259">
    <property type="entry name" value="YdcF-like"/>
    <property type="match status" value="1"/>
</dbReference>
<dbReference type="GO" id="GO:0043164">
    <property type="term" value="P:Gram-negative-bacterium-type cell wall biogenesis"/>
    <property type="evidence" value="ECO:0007669"/>
    <property type="project" value="TreeGrafter"/>
</dbReference>
<keyword evidence="3" id="KW-1185">Reference proteome</keyword>
<proteinExistence type="predicted"/>
<evidence type="ECO:0000313" key="2">
    <source>
        <dbReference type="EMBL" id="BBA32361.1"/>
    </source>
</evidence>
<dbReference type="PANTHER" id="PTHR30336">
    <property type="entry name" value="INNER MEMBRANE PROTEIN, PROBABLE PERMEASE"/>
    <property type="match status" value="1"/>
</dbReference>
<evidence type="ECO:0000259" key="1">
    <source>
        <dbReference type="Pfam" id="PF02698"/>
    </source>
</evidence>
<dbReference type="KEGG" id="mmai:sS8_0393"/>
<organism evidence="2 3">
    <name type="scientific">Methylocaldum marinum</name>
    <dbReference type="NCBI Taxonomy" id="1432792"/>
    <lineage>
        <taxon>Bacteria</taxon>
        <taxon>Pseudomonadati</taxon>
        <taxon>Pseudomonadota</taxon>
        <taxon>Gammaproteobacteria</taxon>
        <taxon>Methylococcales</taxon>
        <taxon>Methylococcaceae</taxon>
        <taxon>Methylocaldum</taxon>
    </lineage>
</organism>
<evidence type="ECO:0000313" key="3">
    <source>
        <dbReference type="Proteomes" id="UP000266313"/>
    </source>
</evidence>
<dbReference type="InterPro" id="IPR003848">
    <property type="entry name" value="DUF218"/>
</dbReference>
<dbReference type="Pfam" id="PF02698">
    <property type="entry name" value="DUF218"/>
    <property type="match status" value="1"/>
</dbReference>
<accession>A0A286P3Y9</accession>
<reference evidence="2 3" key="1">
    <citation type="submission" date="2016-12" db="EMBL/GenBank/DDBJ databases">
        <title>Genome sequencing of Methylocaldum marinum.</title>
        <authorList>
            <person name="Takeuchi M."/>
            <person name="Kamagata Y."/>
            <person name="Hiraoka S."/>
            <person name="Oshima K."/>
            <person name="Hattori M."/>
            <person name="Iwasaki W."/>
        </authorList>
    </citation>
    <scope>NUCLEOTIDE SEQUENCE [LARGE SCALE GENOMIC DNA]</scope>
    <source>
        <strain evidence="2 3">S8</strain>
    </source>
</reference>
<dbReference type="Proteomes" id="UP000266313">
    <property type="component" value="Chromosome"/>
</dbReference>
<dbReference type="EMBL" id="AP017928">
    <property type="protein sequence ID" value="BBA32361.1"/>
    <property type="molecule type" value="Genomic_DNA"/>
</dbReference>
<sequence>MGVVSRSREVVGFKCIGWLGLLLLLTLGLALGSKAGDFLALEPNAPRHGADLLVVLGGGWNARTAAGGALMLDGWAPRVLLTGIPKTRNNNGEPLDHPRYSDLLALGVSKELILLDGSARNTWAEAHLIRDVLDENGWRSVLIVSDPPHFRRLQWVCRRVFGGSNIDYQLIASRPNWWNPDLWWKNKTSASFVFKEFVKLLYYYVKYA</sequence>
<feature type="domain" description="DUF218" evidence="1">
    <location>
        <begin position="51"/>
        <end position="197"/>
    </location>
</feature>
<dbReference type="AlphaFoldDB" id="A0A286P3Y9"/>
<dbReference type="PANTHER" id="PTHR30336:SF4">
    <property type="entry name" value="ENVELOPE BIOGENESIS FACTOR ELYC"/>
    <property type="match status" value="1"/>
</dbReference>
<dbReference type="InterPro" id="IPR014729">
    <property type="entry name" value="Rossmann-like_a/b/a_fold"/>
</dbReference>
<gene>
    <name evidence="2" type="ORF">sS8_0393</name>
</gene>
<dbReference type="InterPro" id="IPR051599">
    <property type="entry name" value="Cell_Envelope_Assoc"/>
</dbReference>
<dbReference type="GO" id="GO:0005886">
    <property type="term" value="C:plasma membrane"/>
    <property type="evidence" value="ECO:0007669"/>
    <property type="project" value="TreeGrafter"/>
</dbReference>
<name>A0A286P3Y9_9GAMM</name>
<dbReference type="GO" id="GO:0000270">
    <property type="term" value="P:peptidoglycan metabolic process"/>
    <property type="evidence" value="ECO:0007669"/>
    <property type="project" value="TreeGrafter"/>
</dbReference>
<dbReference type="Gene3D" id="3.40.50.620">
    <property type="entry name" value="HUPs"/>
    <property type="match status" value="1"/>
</dbReference>